<name>A0A516PX92_9ACTN</name>
<evidence type="ECO:0000256" key="5">
    <source>
        <dbReference type="ARBA" id="ARBA00023136"/>
    </source>
</evidence>
<feature type="transmembrane region" description="Helical" evidence="7">
    <location>
        <begin position="475"/>
        <end position="493"/>
    </location>
</feature>
<dbReference type="PANTHER" id="PTHR30509">
    <property type="entry name" value="P-HYDROXYBENZOIC ACID EFFLUX PUMP SUBUNIT-RELATED"/>
    <property type="match status" value="1"/>
</dbReference>
<gene>
    <name evidence="9" type="ORF">FOE78_07675</name>
</gene>
<dbReference type="GO" id="GO:0005886">
    <property type="term" value="C:plasma membrane"/>
    <property type="evidence" value="ECO:0007669"/>
    <property type="project" value="UniProtKB-SubCell"/>
</dbReference>
<evidence type="ECO:0000256" key="7">
    <source>
        <dbReference type="SAM" id="Phobius"/>
    </source>
</evidence>
<feature type="transmembrane region" description="Helical" evidence="7">
    <location>
        <begin position="572"/>
        <end position="594"/>
    </location>
</feature>
<evidence type="ECO:0000256" key="3">
    <source>
        <dbReference type="ARBA" id="ARBA00022692"/>
    </source>
</evidence>
<dbReference type="InterPro" id="IPR049453">
    <property type="entry name" value="Memb_transporter_dom"/>
</dbReference>
<dbReference type="RefSeq" id="WP_143985760.1">
    <property type="nucleotide sequence ID" value="NZ_CP041692.1"/>
</dbReference>
<protein>
    <submittedName>
        <fullName evidence="9">FUSC family protein</fullName>
    </submittedName>
</protein>
<sequence length="796" mass="85551">MSAGIAPAAPAPPPPAGATRLPYEWWERFLASDPGLNRLRTAGQAVASIAAAMLCEWLLVRFTGALQVPVPPGHLTAEQAAAIAAQHHAATVLAIMCGAVVCMVSSFIGPQFSTPLSVLGALALAPVPMLAGLSLGLALAPHHLIAVGSMVAVLAAFGYLRRFGPRGFFAGQLLFMGDFFGFFLSRVISIADIGALVLIVCIGSAVSIISQFTLFYPSRRSALRRMRRSFRVRSSQVAAAALDLLDDPGDQGKIRRLYRLLIRLNETALMIDGQLADPAALPKGATAAALHQRVFDAELTLTNTARFAERLSTSQLPDYLLDRIRDALRAARDNDEARAEAAAAEIRHWLQAAGRQQDSARRAELEQQTRLSRTTQIVLHRFTTSVIGYAEVARSVHDQPEPHFLPDAAAFDSAVELSGPWLPGSQQVSATASTERGANWLDRARLEPYERVTIQLVVSVTAAIVIGSVVSPTRFYWAVIATFVTFLGAHNATEQIRKGVLRVVGTVIGVFVGVLLAHVIGNNTAVSIVVILLSLFFGVYLLRVSYAFMVTGITVMLSQLYVQLHEFSTGLLLLRLAETAVGASIAALTVAFVLPVRTRQVVAVATRGQLEALLEVVDLAVQRLRTAGDDQELRAAARRLDVAYQALESATSPTRVRLPGAAGAGLRAQFWYAATASRYYARNLVLDTALSTPLPDEIGDHLGTATRLLATSGGEISEALQHRDFEQRVYLRSASLFDRVAGELDDQDVTTPRQLALRDLELIDGALASLATSVRMQVQGLDTDTGDQPAGDAADR</sequence>
<evidence type="ECO:0000256" key="6">
    <source>
        <dbReference type="ARBA" id="ARBA00043993"/>
    </source>
</evidence>
<feature type="transmembrane region" description="Helical" evidence="7">
    <location>
        <begin position="143"/>
        <end position="160"/>
    </location>
</feature>
<proteinExistence type="inferred from homology"/>
<dbReference type="EMBL" id="CP041692">
    <property type="protein sequence ID" value="QDP95793.1"/>
    <property type="molecule type" value="Genomic_DNA"/>
</dbReference>
<organism evidence="9 10">
    <name type="scientific">Microlunatus elymi</name>
    <dbReference type="NCBI Taxonomy" id="2596828"/>
    <lineage>
        <taxon>Bacteria</taxon>
        <taxon>Bacillati</taxon>
        <taxon>Actinomycetota</taxon>
        <taxon>Actinomycetes</taxon>
        <taxon>Propionibacteriales</taxon>
        <taxon>Propionibacteriaceae</taxon>
        <taxon>Microlunatus</taxon>
    </lineage>
</organism>
<comment type="similarity">
    <text evidence="6">Belongs to the YccS/YhfK family.</text>
</comment>
<feature type="transmembrane region" description="Helical" evidence="7">
    <location>
        <begin position="116"/>
        <end position="137"/>
    </location>
</feature>
<feature type="transmembrane region" description="Helical" evidence="7">
    <location>
        <begin position="167"/>
        <end position="187"/>
    </location>
</feature>
<keyword evidence="10" id="KW-1185">Reference proteome</keyword>
<dbReference type="Proteomes" id="UP000319263">
    <property type="component" value="Chromosome"/>
</dbReference>
<accession>A0A516PX92</accession>
<feature type="transmembrane region" description="Helical" evidence="7">
    <location>
        <begin position="452"/>
        <end position="469"/>
    </location>
</feature>
<feature type="transmembrane region" description="Helical" evidence="7">
    <location>
        <begin position="88"/>
        <end position="109"/>
    </location>
</feature>
<feature type="transmembrane region" description="Helical" evidence="7">
    <location>
        <begin position="500"/>
        <end position="520"/>
    </location>
</feature>
<dbReference type="KEGG" id="mik:FOE78_07675"/>
<keyword evidence="3 7" id="KW-0812">Transmembrane</keyword>
<dbReference type="OrthoDB" id="3895841at2"/>
<keyword evidence="5 7" id="KW-0472">Membrane</keyword>
<evidence type="ECO:0000313" key="9">
    <source>
        <dbReference type="EMBL" id="QDP95793.1"/>
    </source>
</evidence>
<evidence type="ECO:0000313" key="10">
    <source>
        <dbReference type="Proteomes" id="UP000319263"/>
    </source>
</evidence>
<comment type="subcellular location">
    <subcellularLocation>
        <location evidence="1">Cell membrane</location>
        <topology evidence="1">Multi-pass membrane protein</topology>
    </subcellularLocation>
</comment>
<evidence type="ECO:0000256" key="2">
    <source>
        <dbReference type="ARBA" id="ARBA00022475"/>
    </source>
</evidence>
<feature type="transmembrane region" description="Helical" evidence="7">
    <location>
        <begin position="526"/>
        <end position="551"/>
    </location>
</feature>
<feature type="transmembrane region" description="Helical" evidence="7">
    <location>
        <begin position="193"/>
        <end position="216"/>
    </location>
</feature>
<dbReference type="AlphaFoldDB" id="A0A516PX92"/>
<keyword evidence="2" id="KW-1003">Cell membrane</keyword>
<dbReference type="PANTHER" id="PTHR30509:SF9">
    <property type="entry name" value="MULTIDRUG RESISTANCE PROTEIN MDTO"/>
    <property type="match status" value="1"/>
</dbReference>
<keyword evidence="4 7" id="KW-1133">Transmembrane helix</keyword>
<feature type="domain" description="Integral membrane bound transporter" evidence="8">
    <location>
        <begin position="463"/>
        <end position="588"/>
    </location>
</feature>
<evidence type="ECO:0000256" key="4">
    <source>
        <dbReference type="ARBA" id="ARBA00022989"/>
    </source>
</evidence>
<dbReference type="Pfam" id="PF13515">
    <property type="entry name" value="FUSC_2"/>
    <property type="match status" value="1"/>
</dbReference>
<reference evidence="9 10" key="1">
    <citation type="submission" date="2019-07" db="EMBL/GenBank/DDBJ databases">
        <title>Microlunatus dokdonensis sp. nov. isolated from the rhizospheric soil of the wild plant Elymus tsukushiensis.</title>
        <authorList>
            <person name="Ghim S.-Y."/>
            <person name="Hwang Y.-J."/>
            <person name="Son J.-S."/>
            <person name="Shin J.-H."/>
        </authorList>
    </citation>
    <scope>NUCLEOTIDE SEQUENCE [LARGE SCALE GENOMIC DNA]</scope>
    <source>
        <strain evidence="9 10">KUDC0627</strain>
    </source>
</reference>
<evidence type="ECO:0000256" key="1">
    <source>
        <dbReference type="ARBA" id="ARBA00004651"/>
    </source>
</evidence>
<evidence type="ECO:0000259" key="8">
    <source>
        <dbReference type="Pfam" id="PF13515"/>
    </source>
</evidence>